<dbReference type="AlphaFoldDB" id="A0A1I0I6G3"/>
<evidence type="ECO:0000313" key="6">
    <source>
        <dbReference type="EMBL" id="SET91465.1"/>
    </source>
</evidence>
<dbReference type="InterPro" id="IPR004291">
    <property type="entry name" value="Transposase_IS66_central"/>
</dbReference>
<dbReference type="InterPro" id="IPR024463">
    <property type="entry name" value="Transposase_TnpC_homeodom"/>
</dbReference>
<feature type="domain" description="Transposase IS66 central" evidence="2">
    <location>
        <begin position="177"/>
        <end position="463"/>
    </location>
</feature>
<name>A0A1I0I6G3_9FIRM</name>
<dbReference type="PANTHER" id="PTHR33678">
    <property type="entry name" value="BLL1576 PROTEIN"/>
    <property type="match status" value="1"/>
</dbReference>
<feature type="coiled-coil region" evidence="1">
    <location>
        <begin position="12"/>
        <end position="46"/>
    </location>
</feature>
<organism evidence="6 7">
    <name type="scientific">Thomasclavelia cocleata</name>
    <dbReference type="NCBI Taxonomy" id="69824"/>
    <lineage>
        <taxon>Bacteria</taxon>
        <taxon>Bacillati</taxon>
        <taxon>Bacillota</taxon>
        <taxon>Erysipelotrichia</taxon>
        <taxon>Erysipelotrichales</taxon>
        <taxon>Coprobacillaceae</taxon>
        <taxon>Thomasclavelia</taxon>
    </lineage>
</organism>
<dbReference type="Pfam" id="PF13817">
    <property type="entry name" value="DDE_Tnp_IS66_C"/>
    <property type="match status" value="1"/>
</dbReference>
<dbReference type="GeneID" id="78289709"/>
<evidence type="ECO:0000259" key="5">
    <source>
        <dbReference type="Pfam" id="PF13817"/>
    </source>
</evidence>
<dbReference type="Pfam" id="PF13005">
    <property type="entry name" value="zf-IS66"/>
    <property type="match status" value="1"/>
</dbReference>
<evidence type="ECO:0000313" key="7">
    <source>
        <dbReference type="Proteomes" id="UP000198558"/>
    </source>
</evidence>
<dbReference type="OrthoDB" id="1643607at2"/>
<dbReference type="Pfam" id="PF03050">
    <property type="entry name" value="DDE_Tnp_IS66"/>
    <property type="match status" value="1"/>
</dbReference>
<protein>
    <submittedName>
        <fullName evidence="6">Transposase</fullName>
    </submittedName>
</protein>
<gene>
    <name evidence="6" type="ORF">SAMN04489758_1851</name>
</gene>
<dbReference type="RefSeq" id="WP_092357171.1">
    <property type="nucleotide sequence ID" value="NZ_FOIN01000085.1"/>
</dbReference>
<dbReference type="Proteomes" id="UP000198558">
    <property type="component" value="Unassembled WGS sequence"/>
</dbReference>
<proteinExistence type="predicted"/>
<feature type="domain" description="Transposase IS66 C-terminal" evidence="5">
    <location>
        <begin position="470"/>
        <end position="510"/>
    </location>
</feature>
<dbReference type="InterPro" id="IPR024474">
    <property type="entry name" value="Znf_dom_IS66"/>
</dbReference>
<sequence length="523" mass="60478">MKKTVNIKQMSRAELEQKYMEMATKVEQLSQENAWYQEQIKLQQKKLFGKSSEKVNSDQLSLFDEAEVESTPINDESSLTELKAHTGKKKTKLLNPDELKNTTIDYVLSGEEMSCPKCGHNLHEMSTHIRRELIFIPAKVEIINHVEHIYSCRYCENNDIEATIVKADGPAPLINGSIASASLVANIINDKYEKALPLYRQEVTFMRMGININRQNMSNWIIKVANSYFKAMVEYMTRQLLMMEYISADETPVQVLHEPGKAASSKSYMWVYMSGRSESKQMVIYNYEQSRAHKHAVDYLKEYSGILLSDGYQAYDKIDNIVQAGCWVHVRRKFSDTLELIPKNADKKGTQTYKCMQLIRKLFKIESDNQDKSYEELKIIRQQESVPVVDEFFQLLQELKGVIQLKSHLGEAVIYALNQEEKLRTYLNDGRIEISNNVTERAIRPFTIGRNNWLFMNTVKGADSSSYIYSLVESAKLNNLKPYDYFNYILSILPGKDMNDEKLLESVMPWAELPKELYNPKKS</sequence>
<dbReference type="Pfam" id="PF13007">
    <property type="entry name" value="LZ_Tnp_IS66"/>
    <property type="match status" value="1"/>
</dbReference>
<dbReference type="InterPro" id="IPR052344">
    <property type="entry name" value="Transposase-related"/>
</dbReference>
<feature type="domain" description="Transposase TnpC homeodomain" evidence="4">
    <location>
        <begin position="35"/>
        <end position="99"/>
    </location>
</feature>
<keyword evidence="1" id="KW-0175">Coiled coil</keyword>
<dbReference type="InterPro" id="IPR039552">
    <property type="entry name" value="IS66_C"/>
</dbReference>
<dbReference type="EMBL" id="FOIN01000085">
    <property type="protein sequence ID" value="SET91465.1"/>
    <property type="molecule type" value="Genomic_DNA"/>
</dbReference>
<accession>A0A1I0I6G3</accession>
<keyword evidence="7" id="KW-1185">Reference proteome</keyword>
<evidence type="ECO:0000259" key="4">
    <source>
        <dbReference type="Pfam" id="PF13007"/>
    </source>
</evidence>
<feature type="domain" description="Transposase IS66 zinc-finger binding" evidence="3">
    <location>
        <begin position="114"/>
        <end position="156"/>
    </location>
</feature>
<dbReference type="NCBIfam" id="NF033517">
    <property type="entry name" value="transpos_IS66"/>
    <property type="match status" value="1"/>
</dbReference>
<evidence type="ECO:0000259" key="3">
    <source>
        <dbReference type="Pfam" id="PF13005"/>
    </source>
</evidence>
<reference evidence="7" key="1">
    <citation type="submission" date="2016-10" db="EMBL/GenBank/DDBJ databases">
        <authorList>
            <person name="Varghese N."/>
            <person name="Submissions S."/>
        </authorList>
    </citation>
    <scope>NUCLEOTIDE SEQUENCE [LARGE SCALE GENOMIC DNA]</scope>
    <source>
        <strain evidence="7">DSM 1551</strain>
    </source>
</reference>
<evidence type="ECO:0000259" key="2">
    <source>
        <dbReference type="Pfam" id="PF03050"/>
    </source>
</evidence>
<evidence type="ECO:0000256" key="1">
    <source>
        <dbReference type="SAM" id="Coils"/>
    </source>
</evidence>